<evidence type="ECO:0000256" key="1">
    <source>
        <dbReference type="SAM" id="Phobius"/>
    </source>
</evidence>
<dbReference type="GO" id="GO:0003964">
    <property type="term" value="F:RNA-directed DNA polymerase activity"/>
    <property type="evidence" value="ECO:0007669"/>
    <property type="project" value="UniProtKB-KW"/>
</dbReference>
<dbReference type="EMBL" id="PKPP01003303">
    <property type="protein sequence ID" value="PWA70108.1"/>
    <property type="molecule type" value="Genomic_DNA"/>
</dbReference>
<keyword evidence="2" id="KW-0808">Transferase</keyword>
<proteinExistence type="predicted"/>
<keyword evidence="1" id="KW-0812">Transmembrane</keyword>
<dbReference type="Proteomes" id="UP000245207">
    <property type="component" value="Unassembled WGS sequence"/>
</dbReference>
<gene>
    <name evidence="2" type="ORF">CTI12_AA292910</name>
</gene>
<accession>A0A2U1N9C2</accession>
<name>A0A2U1N9C2_ARTAN</name>
<keyword evidence="1" id="KW-1133">Transmembrane helix</keyword>
<keyword evidence="1" id="KW-0472">Membrane</keyword>
<evidence type="ECO:0000313" key="2">
    <source>
        <dbReference type="EMBL" id="PWA70108.1"/>
    </source>
</evidence>
<dbReference type="PANTHER" id="PTHR33116">
    <property type="entry name" value="REVERSE TRANSCRIPTASE ZINC-BINDING DOMAIN-CONTAINING PROTEIN-RELATED-RELATED"/>
    <property type="match status" value="1"/>
</dbReference>
<keyword evidence="2" id="KW-0548">Nucleotidyltransferase</keyword>
<evidence type="ECO:0000313" key="3">
    <source>
        <dbReference type="Proteomes" id="UP000245207"/>
    </source>
</evidence>
<protein>
    <submittedName>
        <fullName evidence="2">RNA-directed DNA polymerase, eukaryota</fullName>
    </submittedName>
</protein>
<keyword evidence="3" id="KW-1185">Reference proteome</keyword>
<reference evidence="2 3" key="1">
    <citation type="journal article" date="2018" name="Mol. Plant">
        <title>The genome of Artemisia annua provides insight into the evolution of Asteraceae family and artemisinin biosynthesis.</title>
        <authorList>
            <person name="Shen Q."/>
            <person name="Zhang L."/>
            <person name="Liao Z."/>
            <person name="Wang S."/>
            <person name="Yan T."/>
            <person name="Shi P."/>
            <person name="Liu M."/>
            <person name="Fu X."/>
            <person name="Pan Q."/>
            <person name="Wang Y."/>
            <person name="Lv Z."/>
            <person name="Lu X."/>
            <person name="Zhang F."/>
            <person name="Jiang W."/>
            <person name="Ma Y."/>
            <person name="Chen M."/>
            <person name="Hao X."/>
            <person name="Li L."/>
            <person name="Tang Y."/>
            <person name="Lv G."/>
            <person name="Zhou Y."/>
            <person name="Sun X."/>
            <person name="Brodelius P.E."/>
            <person name="Rose J.K.C."/>
            <person name="Tang K."/>
        </authorList>
    </citation>
    <scope>NUCLEOTIDE SEQUENCE [LARGE SCALE GENOMIC DNA]</scope>
    <source>
        <strain evidence="3">cv. Huhao1</strain>
        <tissue evidence="2">Leaf</tissue>
    </source>
</reference>
<keyword evidence="2" id="KW-0695">RNA-directed DNA polymerase</keyword>
<dbReference type="AlphaFoldDB" id="A0A2U1N9C2"/>
<organism evidence="2 3">
    <name type="scientific">Artemisia annua</name>
    <name type="common">Sweet wormwood</name>
    <dbReference type="NCBI Taxonomy" id="35608"/>
    <lineage>
        <taxon>Eukaryota</taxon>
        <taxon>Viridiplantae</taxon>
        <taxon>Streptophyta</taxon>
        <taxon>Embryophyta</taxon>
        <taxon>Tracheophyta</taxon>
        <taxon>Spermatophyta</taxon>
        <taxon>Magnoliopsida</taxon>
        <taxon>eudicotyledons</taxon>
        <taxon>Gunneridae</taxon>
        <taxon>Pentapetalae</taxon>
        <taxon>asterids</taxon>
        <taxon>campanulids</taxon>
        <taxon>Asterales</taxon>
        <taxon>Asteraceae</taxon>
        <taxon>Asteroideae</taxon>
        <taxon>Anthemideae</taxon>
        <taxon>Artemisiinae</taxon>
        <taxon>Artemisia</taxon>
    </lineage>
</organism>
<sequence>MEGLHATICKAVNTGMFIGVSIGQGEWSHSNTYNLICMLRCFYMVFGLRINVHKSKLLSVSVPDVYVFDMAKFLGCGVSKLPMTYLGVRVGFDMGRCENWKRIFQKFNSKLAQWKVRLLFVGIGSGRIIQSSQSPWNAIMRSVHQLQSMELICYLLVIVLLKIGTLSGFGTKVVWG</sequence>
<dbReference type="PANTHER" id="PTHR33116:SF78">
    <property type="entry name" value="OS12G0587133 PROTEIN"/>
    <property type="match status" value="1"/>
</dbReference>
<comment type="caution">
    <text evidence="2">The sequence shown here is derived from an EMBL/GenBank/DDBJ whole genome shotgun (WGS) entry which is preliminary data.</text>
</comment>
<feature type="transmembrane region" description="Helical" evidence="1">
    <location>
        <begin position="151"/>
        <end position="170"/>
    </location>
</feature>
<dbReference type="OrthoDB" id="1435333at2759"/>